<gene>
    <name evidence="1" type="ORF">ACAOBT_LOCUS34292</name>
</gene>
<dbReference type="AlphaFoldDB" id="A0A9P0ML64"/>
<protein>
    <submittedName>
        <fullName evidence="1">Uncharacterized protein</fullName>
    </submittedName>
</protein>
<accession>A0A9P0ML64</accession>
<dbReference type="PANTHER" id="PTHR10773:SF19">
    <property type="match status" value="1"/>
</dbReference>
<comment type="caution">
    <text evidence="1">The sequence shown here is derived from an EMBL/GenBank/DDBJ whole genome shotgun (WGS) entry which is preliminary data.</text>
</comment>
<evidence type="ECO:0000313" key="1">
    <source>
        <dbReference type="EMBL" id="CAH2014687.1"/>
    </source>
</evidence>
<dbReference type="OrthoDB" id="6136790at2759"/>
<sequence>MPVGCGDLWFANPTEPDNKQLESHISAISLWTKRAERFAGRQQRSFINIHRFILGGYTALTLNKHAQRSATTTWLPSLQKVQEGRQPQCSYHIYRRVFKSLNLSFHHPKKGQCSLCSSYKEGSTETKAKLEDSFAAHIAEKDSVRKKKKDAKESSQENPEAIASAVFDLQQIISLPRSNESGIFYSRRLSVFNFTIYNLGNKNCLCYLWNEINSKRGSNEISTCVANSLIQLDTQGIKEVSVFVSMYVHRLIQENTIVHIQCSVSEDVNCALCLSLFMHSFARDDNDGWISAGPPAVYPESNAVNEFINEVLINAGPRKPYILLATTTPFLSRTDQQ</sequence>
<proteinExistence type="predicted"/>
<dbReference type="PANTHER" id="PTHR10773">
    <property type="entry name" value="DNA-DIRECTED RNA POLYMERASES I, II, AND III SUBUNIT RPABC2"/>
    <property type="match status" value="1"/>
</dbReference>
<dbReference type="EMBL" id="CAKOFQ010008539">
    <property type="protein sequence ID" value="CAH2014687.1"/>
    <property type="molecule type" value="Genomic_DNA"/>
</dbReference>
<organism evidence="1 2">
    <name type="scientific">Acanthoscelides obtectus</name>
    <name type="common">Bean weevil</name>
    <name type="synonym">Bruchus obtectus</name>
    <dbReference type="NCBI Taxonomy" id="200917"/>
    <lineage>
        <taxon>Eukaryota</taxon>
        <taxon>Metazoa</taxon>
        <taxon>Ecdysozoa</taxon>
        <taxon>Arthropoda</taxon>
        <taxon>Hexapoda</taxon>
        <taxon>Insecta</taxon>
        <taxon>Pterygota</taxon>
        <taxon>Neoptera</taxon>
        <taxon>Endopterygota</taxon>
        <taxon>Coleoptera</taxon>
        <taxon>Polyphaga</taxon>
        <taxon>Cucujiformia</taxon>
        <taxon>Chrysomeloidea</taxon>
        <taxon>Chrysomelidae</taxon>
        <taxon>Bruchinae</taxon>
        <taxon>Bruchini</taxon>
        <taxon>Acanthoscelides</taxon>
    </lineage>
</organism>
<reference evidence="1" key="1">
    <citation type="submission" date="2022-03" db="EMBL/GenBank/DDBJ databases">
        <authorList>
            <person name="Sayadi A."/>
        </authorList>
    </citation>
    <scope>NUCLEOTIDE SEQUENCE</scope>
</reference>
<evidence type="ECO:0000313" key="2">
    <source>
        <dbReference type="Proteomes" id="UP001152888"/>
    </source>
</evidence>
<keyword evidence="2" id="KW-1185">Reference proteome</keyword>
<name>A0A9P0ML64_ACAOB</name>
<dbReference type="Proteomes" id="UP001152888">
    <property type="component" value="Unassembled WGS sequence"/>
</dbReference>